<name>A0A2X0NWF1_9BASI</name>
<dbReference type="PANTHER" id="PTHR46423:SF1">
    <property type="entry name" value="RNA POLYMERASE II-ASSOCIATED PROTEIN 3"/>
    <property type="match status" value="1"/>
</dbReference>
<dbReference type="EMBL" id="FQNC01000015">
    <property type="protein sequence ID" value="SGY17897.1"/>
    <property type="molecule type" value="Genomic_DNA"/>
</dbReference>
<dbReference type="InterPro" id="IPR019734">
    <property type="entry name" value="TPR_rpt"/>
</dbReference>
<feature type="compositionally biased region" description="Pro residues" evidence="6">
    <location>
        <begin position="167"/>
        <end position="177"/>
    </location>
</feature>
<feature type="region of interest" description="Disordered" evidence="6">
    <location>
        <begin position="125"/>
        <end position="377"/>
    </location>
</feature>
<feature type="compositionally biased region" description="Pro residues" evidence="6">
    <location>
        <begin position="347"/>
        <end position="360"/>
    </location>
</feature>
<proteinExistence type="inferred from homology"/>
<keyword evidence="9" id="KW-1185">Reference proteome</keyword>
<gene>
    <name evidence="8" type="primary">BQ5605_C015g07925</name>
    <name evidence="8" type="ORF">BQ5605_C015G07925</name>
</gene>
<dbReference type="InterPro" id="IPR011990">
    <property type="entry name" value="TPR-like_helical_dom_sf"/>
</dbReference>
<dbReference type="GO" id="GO:0101031">
    <property type="term" value="C:protein folding chaperone complex"/>
    <property type="evidence" value="ECO:0007669"/>
    <property type="project" value="TreeGrafter"/>
</dbReference>
<feature type="compositionally biased region" description="Low complexity" evidence="6">
    <location>
        <begin position="294"/>
        <end position="307"/>
    </location>
</feature>
<evidence type="ECO:0000256" key="3">
    <source>
        <dbReference type="ARBA" id="ARBA00038275"/>
    </source>
</evidence>
<dbReference type="Proteomes" id="UP000249464">
    <property type="component" value="Unassembled WGS sequence"/>
</dbReference>
<dbReference type="PROSITE" id="PS50005">
    <property type="entry name" value="TPR"/>
    <property type="match status" value="1"/>
</dbReference>
<evidence type="ECO:0000256" key="6">
    <source>
        <dbReference type="SAM" id="MobiDB-lite"/>
    </source>
</evidence>
<sequence>MSKAAEASKDKGNLAFRQANYALALAHYTTSIHLDPSSYLYPLNRSLVHLKLNEWRQAEKDATVALELDPVEASKKAYYRRALARKGMAKYKLAIKDLEQAKEAGAQPKDIDQELNNINKLLQDSGAPTTQHELPLPPPPIPNKRPATPSELPKTPSSTSSVEEPTSEPPPPPPPAQPFGSSKSAAPSKDRLKAALAPRPTSSTKKEKESVPTLSFETKTTKPKPSGDLMTAVSTRSLTRPNAGAANGGSDKTTPSSFAAKKQERTSRFASSAPVKPSSKTAPNAVPPPPPAPATTAAPPAATEAVAPTPPLVESLPKPPTSTSTIPLVPHWTPIPPSKPIQLASPQPLPSTPSYKPPPSSSTFEQTLSSPSLTPSDRLTYLRSIPPATLPTLLKGGALTPDLLTLIIQALASSSIAETNIEPNVDDWLLNFVHHLAKVDRFDMNVMFLEEADRELVRGVFDRAERGLRISKERWGL</sequence>
<evidence type="ECO:0000256" key="2">
    <source>
        <dbReference type="ARBA" id="ARBA00022803"/>
    </source>
</evidence>
<evidence type="ECO:0000259" key="7">
    <source>
        <dbReference type="Pfam" id="PF13877"/>
    </source>
</evidence>
<dbReference type="AlphaFoldDB" id="A0A2X0NWF1"/>
<evidence type="ECO:0000256" key="5">
    <source>
        <dbReference type="PROSITE-ProRule" id="PRU00339"/>
    </source>
</evidence>
<dbReference type="Pfam" id="PF13877">
    <property type="entry name" value="RPAP3_C"/>
    <property type="match status" value="1"/>
</dbReference>
<feature type="compositionally biased region" description="Polar residues" evidence="6">
    <location>
        <begin position="363"/>
        <end position="377"/>
    </location>
</feature>
<keyword evidence="1" id="KW-0677">Repeat</keyword>
<comment type="similarity">
    <text evidence="3">Belongs to the RPAP3 family.</text>
</comment>
<dbReference type="Gene3D" id="1.25.40.10">
    <property type="entry name" value="Tetratricopeptide repeat domain"/>
    <property type="match status" value="1"/>
</dbReference>
<evidence type="ECO:0000256" key="4">
    <source>
        <dbReference type="ARBA" id="ARBA00040133"/>
    </source>
</evidence>
<evidence type="ECO:0000313" key="9">
    <source>
        <dbReference type="Proteomes" id="UP000249464"/>
    </source>
</evidence>
<protein>
    <recommendedName>
        <fullName evidence="4">RNA polymerase II-associated protein 3</fullName>
    </recommendedName>
</protein>
<dbReference type="InterPro" id="IPR051966">
    <property type="entry name" value="RPAP3"/>
</dbReference>
<evidence type="ECO:0000256" key="1">
    <source>
        <dbReference type="ARBA" id="ARBA00022737"/>
    </source>
</evidence>
<feature type="domain" description="RNA-polymerase II-associated protein 3-like C-terminal" evidence="7">
    <location>
        <begin position="357"/>
        <end position="454"/>
    </location>
</feature>
<dbReference type="SMART" id="SM00028">
    <property type="entry name" value="TPR"/>
    <property type="match status" value="3"/>
</dbReference>
<feature type="repeat" description="TPR" evidence="5">
    <location>
        <begin position="5"/>
        <end position="38"/>
    </location>
</feature>
<evidence type="ECO:0000313" key="8">
    <source>
        <dbReference type="EMBL" id="SGY17897.1"/>
    </source>
</evidence>
<dbReference type="PANTHER" id="PTHR46423">
    <property type="entry name" value="RNA POLYMERASE II-ASSOCIATED PROTEIN 3"/>
    <property type="match status" value="1"/>
</dbReference>
<organism evidence="8 9">
    <name type="scientific">Microbotryum silenes-dioicae</name>
    <dbReference type="NCBI Taxonomy" id="796604"/>
    <lineage>
        <taxon>Eukaryota</taxon>
        <taxon>Fungi</taxon>
        <taxon>Dikarya</taxon>
        <taxon>Basidiomycota</taxon>
        <taxon>Pucciniomycotina</taxon>
        <taxon>Microbotryomycetes</taxon>
        <taxon>Microbotryales</taxon>
        <taxon>Microbotryaceae</taxon>
        <taxon>Microbotryum</taxon>
    </lineage>
</organism>
<accession>A0A2X0NWF1</accession>
<dbReference type="InterPro" id="IPR025986">
    <property type="entry name" value="RPAP3-like_C"/>
</dbReference>
<reference evidence="8 9" key="1">
    <citation type="submission" date="2016-11" db="EMBL/GenBank/DDBJ databases">
        <authorList>
            <person name="Jaros S."/>
            <person name="Januszkiewicz K."/>
            <person name="Wedrychowicz H."/>
        </authorList>
    </citation>
    <scope>NUCLEOTIDE SEQUENCE [LARGE SCALE GENOMIC DNA]</scope>
</reference>
<feature type="compositionally biased region" description="Low complexity" evidence="6">
    <location>
        <begin position="144"/>
        <end position="164"/>
    </location>
</feature>
<dbReference type="STRING" id="796604.A0A2X0NWF1"/>
<keyword evidence="2 5" id="KW-0802">TPR repeat</keyword>
<dbReference type="SUPFAM" id="SSF48452">
    <property type="entry name" value="TPR-like"/>
    <property type="match status" value="1"/>
</dbReference>